<evidence type="ECO:0000313" key="1">
    <source>
        <dbReference type="EMBL" id="GAF94327.1"/>
    </source>
</evidence>
<dbReference type="EMBL" id="BARS01015783">
    <property type="protein sequence ID" value="GAF94327.1"/>
    <property type="molecule type" value="Genomic_DNA"/>
</dbReference>
<feature type="non-terminal residue" evidence="1">
    <location>
        <position position="283"/>
    </location>
</feature>
<proteinExistence type="predicted"/>
<protein>
    <submittedName>
        <fullName evidence="1">Uncharacterized protein</fullName>
    </submittedName>
</protein>
<accession>X0U1P2</accession>
<reference evidence="1" key="1">
    <citation type="journal article" date="2014" name="Front. Microbiol.">
        <title>High frequency of phylogenetically diverse reductive dehalogenase-homologous genes in deep subseafloor sedimentary metagenomes.</title>
        <authorList>
            <person name="Kawai M."/>
            <person name="Futagami T."/>
            <person name="Toyoda A."/>
            <person name="Takaki Y."/>
            <person name="Nishi S."/>
            <person name="Hori S."/>
            <person name="Arai W."/>
            <person name="Tsubouchi T."/>
            <person name="Morono Y."/>
            <person name="Uchiyama I."/>
            <person name="Ito T."/>
            <person name="Fujiyama A."/>
            <person name="Inagaki F."/>
            <person name="Takami H."/>
        </authorList>
    </citation>
    <scope>NUCLEOTIDE SEQUENCE</scope>
    <source>
        <strain evidence="1">Expedition CK06-06</strain>
    </source>
</reference>
<name>X0U1P2_9ZZZZ</name>
<dbReference type="AlphaFoldDB" id="X0U1P2"/>
<feature type="non-terminal residue" evidence="1">
    <location>
        <position position="1"/>
    </location>
</feature>
<gene>
    <name evidence="1" type="ORF">S01H1_26065</name>
</gene>
<comment type="caution">
    <text evidence="1">The sequence shown here is derived from an EMBL/GenBank/DDBJ whole genome shotgun (WGS) entry which is preliminary data.</text>
</comment>
<organism evidence="1">
    <name type="scientific">marine sediment metagenome</name>
    <dbReference type="NCBI Taxonomy" id="412755"/>
    <lineage>
        <taxon>unclassified sequences</taxon>
        <taxon>metagenomes</taxon>
        <taxon>ecological metagenomes</taxon>
    </lineage>
</organism>
<sequence>NNVGRTIIDMSHPFNNNGRVNKIYVYGIADELSKVKILRPSSDGRLRVVYTLDFPEITPGIYTVNPINYRIDCDILVNKGDVIGVYSADLYVGISILSLPDATFYQIDGEATGTFDPGQVYSYGLAGYAIYARGDRLQNNTILEIDLGNRVNIEEMNIYGSETSDYFEFNLLSCLDLSWEVDLFGGTHWHQGHDLIDPLLVWNDEHQNLTFGHATLEDGIRTADNGQQGQTYTSGPNGMETYGDHAYFYCDGDAEWLYKRTCDGTHEYCYPKLPDLTYAYERD</sequence>